<organism evidence="1">
    <name type="scientific">viral metagenome</name>
    <dbReference type="NCBI Taxonomy" id="1070528"/>
    <lineage>
        <taxon>unclassified sequences</taxon>
        <taxon>metagenomes</taxon>
        <taxon>organismal metagenomes</taxon>
    </lineage>
</organism>
<sequence>MTAAPRMAVLEVSVLVEVGGKSFTTQVAGSFDALRSVEAARGAGRAIGEQVGESLALRLQHGERLS</sequence>
<name>A0A6M3XBU4_9ZZZZ</name>
<accession>A0A6M3XBU4</accession>
<reference evidence="1" key="1">
    <citation type="submission" date="2020-03" db="EMBL/GenBank/DDBJ databases">
        <title>The deep terrestrial virosphere.</title>
        <authorList>
            <person name="Holmfeldt K."/>
            <person name="Nilsson E."/>
            <person name="Simone D."/>
            <person name="Lopez-Fernandez M."/>
            <person name="Wu X."/>
            <person name="de Brujin I."/>
            <person name="Lundin D."/>
            <person name="Andersson A."/>
            <person name="Bertilsson S."/>
            <person name="Dopson M."/>
        </authorList>
    </citation>
    <scope>NUCLEOTIDE SEQUENCE</scope>
    <source>
        <strain evidence="1">TM448B00361</strain>
    </source>
</reference>
<gene>
    <name evidence="1" type="ORF">TM448B00361_0041</name>
</gene>
<proteinExistence type="predicted"/>
<protein>
    <submittedName>
        <fullName evidence="1">Uncharacterized protein</fullName>
    </submittedName>
</protein>
<dbReference type="AlphaFoldDB" id="A0A6M3XBU4"/>
<evidence type="ECO:0000313" key="1">
    <source>
        <dbReference type="EMBL" id="QJH95252.1"/>
    </source>
</evidence>
<dbReference type="EMBL" id="MT144615">
    <property type="protein sequence ID" value="QJH95252.1"/>
    <property type="molecule type" value="Genomic_DNA"/>
</dbReference>